<keyword evidence="2" id="KW-1133">Transmembrane helix</keyword>
<feature type="domain" description="MAM" evidence="4">
    <location>
        <begin position="196"/>
        <end position="404"/>
    </location>
</feature>
<reference evidence="5" key="1">
    <citation type="submission" date="2021-02" db="EMBL/GenBank/DDBJ databases">
        <authorList>
            <person name="Nowell W R."/>
        </authorList>
    </citation>
    <scope>NUCLEOTIDE SEQUENCE</scope>
</reference>
<feature type="region of interest" description="Disordered" evidence="1">
    <location>
        <begin position="411"/>
        <end position="467"/>
    </location>
</feature>
<feature type="compositionally biased region" description="Low complexity" evidence="1">
    <location>
        <begin position="417"/>
        <end position="467"/>
    </location>
</feature>
<dbReference type="PANTHER" id="PTHR23282">
    <property type="entry name" value="APICAL ENDOSOMAL GLYCOPROTEIN PRECURSOR"/>
    <property type="match status" value="1"/>
</dbReference>
<feature type="domain" description="MAM" evidence="4">
    <location>
        <begin position="25"/>
        <end position="177"/>
    </location>
</feature>
<evidence type="ECO:0000313" key="5">
    <source>
        <dbReference type="EMBL" id="CAF1512219.1"/>
    </source>
</evidence>
<feature type="transmembrane region" description="Helical" evidence="2">
    <location>
        <begin position="586"/>
        <end position="608"/>
    </location>
</feature>
<keyword evidence="3" id="KW-0732">Signal</keyword>
<dbReference type="GO" id="GO:0016020">
    <property type="term" value="C:membrane"/>
    <property type="evidence" value="ECO:0007669"/>
    <property type="project" value="InterPro"/>
</dbReference>
<dbReference type="PROSITE" id="PS50060">
    <property type="entry name" value="MAM_2"/>
    <property type="match status" value="2"/>
</dbReference>
<proteinExistence type="predicted"/>
<dbReference type="CDD" id="cd06263">
    <property type="entry name" value="MAM"/>
    <property type="match status" value="1"/>
</dbReference>
<evidence type="ECO:0000256" key="2">
    <source>
        <dbReference type="SAM" id="Phobius"/>
    </source>
</evidence>
<dbReference type="Gene3D" id="2.60.120.200">
    <property type="match status" value="2"/>
</dbReference>
<gene>
    <name evidence="5" type="ORF">XAT740_LOCUS40282</name>
</gene>
<organism evidence="5 6">
    <name type="scientific">Adineta ricciae</name>
    <name type="common">Rotifer</name>
    <dbReference type="NCBI Taxonomy" id="249248"/>
    <lineage>
        <taxon>Eukaryota</taxon>
        <taxon>Metazoa</taxon>
        <taxon>Spiralia</taxon>
        <taxon>Gnathifera</taxon>
        <taxon>Rotifera</taxon>
        <taxon>Eurotatoria</taxon>
        <taxon>Bdelloidea</taxon>
        <taxon>Adinetida</taxon>
        <taxon>Adinetidae</taxon>
        <taxon>Adineta</taxon>
    </lineage>
</organism>
<keyword evidence="2" id="KW-0472">Membrane</keyword>
<dbReference type="Pfam" id="PF00629">
    <property type="entry name" value="MAM"/>
    <property type="match status" value="2"/>
</dbReference>
<feature type="region of interest" description="Disordered" evidence="1">
    <location>
        <begin position="479"/>
        <end position="553"/>
    </location>
</feature>
<dbReference type="SUPFAM" id="SSF52047">
    <property type="entry name" value="RNI-like"/>
    <property type="match status" value="1"/>
</dbReference>
<feature type="compositionally biased region" description="Polar residues" evidence="1">
    <location>
        <begin position="482"/>
        <end position="492"/>
    </location>
</feature>
<evidence type="ECO:0000313" key="6">
    <source>
        <dbReference type="Proteomes" id="UP000663828"/>
    </source>
</evidence>
<feature type="compositionally biased region" description="Low complexity" evidence="1">
    <location>
        <begin position="517"/>
        <end position="553"/>
    </location>
</feature>
<name>A0A815UCQ9_ADIRI</name>
<dbReference type="SMART" id="SM00137">
    <property type="entry name" value="MAM"/>
    <property type="match status" value="2"/>
</dbReference>
<keyword evidence="2" id="KW-0812">Transmembrane</keyword>
<evidence type="ECO:0000259" key="4">
    <source>
        <dbReference type="PROSITE" id="PS50060"/>
    </source>
</evidence>
<dbReference type="AlphaFoldDB" id="A0A815UCQ9"/>
<evidence type="ECO:0000256" key="1">
    <source>
        <dbReference type="SAM" id="MobiDB-lite"/>
    </source>
</evidence>
<dbReference type="EMBL" id="CAJNOR010004566">
    <property type="protein sequence ID" value="CAF1512219.1"/>
    <property type="molecule type" value="Genomic_DNA"/>
</dbReference>
<protein>
    <recommendedName>
        <fullName evidence="4">MAM domain-containing protein</fullName>
    </recommendedName>
</protein>
<keyword evidence="6" id="KW-1185">Reference proteome</keyword>
<dbReference type="InterPro" id="IPR000998">
    <property type="entry name" value="MAM_dom"/>
</dbReference>
<dbReference type="SUPFAM" id="SSF49899">
    <property type="entry name" value="Concanavalin A-like lectins/glucanases"/>
    <property type="match status" value="2"/>
</dbReference>
<feature type="signal peptide" evidence="3">
    <location>
        <begin position="1"/>
        <end position="18"/>
    </location>
</feature>
<feature type="compositionally biased region" description="Low complexity" evidence="1">
    <location>
        <begin position="496"/>
        <end position="508"/>
    </location>
</feature>
<sequence length="1169" mass="132092">MSFLLRFILLYYAFRSHHVIVCPTVTCDFEIDECAWTLDSTWRIYPSGSTPDTASSGPTMDHTTGSGSYARFMGARLPDSSAFGLMSTDTEIRRVASFSFWYFMHGSQIGTLTLFVNDESVWSKSGRQGVPAWYQATVSLTPAEHVKLGFVANRTGLGRSSDIAIDDIILQGEPSTSSTRHTKPTSTTTPRTRFNASCDFDVDKELCGWKSDTKYGWQVIHERASNITIGPSSDYSSITRSSDDGKFCKIPFEEKSVQYYYCTLNKKNLQCKGNDNKWFTCRYGGFVQIQTSQFGEMDERSQFESPVLDALSDEGCLQFQYNVAGSDNDWLNVYVEDYWNGEQTCVWHMNGLSVPNRWVAAESPISVEKGGRYKIVFEARKGKVNGNGLVSLDHIVLSGAKCSGEYPVIECPPEPTTPSTTSTTTTTVSSTTTSTTTTAMSSTTTSTTTTAMSSTTTSTTTTTTASTTSSLPVISSSIKISTSEPQSTTDRSTIAEVTTESVGSSTTTFPISTTELTTTKEPVPEVSTTTTTSTTTTSTFSPTTTTTPSSTSTITTTTTFVEISSTDMEERKTTTTNKPPSNGSRVIGGIVGSLIGVCVIVLLVALYFNREKIRVRLISRSNDKDGIVPIYTKADPSESFVRLQNIRERKTVWAFARLNSRFRNLTLEYCRTFNFKSISKTKLDYIIQHHNIRRWKSLRLSDDDDTPGQVTYFCQILSFANNLSHLEALTVVNTQCNVTTSLLSQITSFQHLVSLTIGSICGKNLSCINLVSLKYLIINSCMHTTWFQKIPLDGLQHTFEHNCNHEHCLVYPTTLRNLKIFANQQGDTDIVRTALKPLSKLTNLTIYDEAWENAVPDGRIWEELIKSSLPCLKEFNFCFKFWRDFTSASDINWIISTFSTPFYRQEKSWFVQCDTHYQQFSVAMLYSLPYVFEHFEVITHSFQNSLSNTNDTSKIQSYKSVKTLVVDAKCETMNERLLLRNIVNLHLTHRYVFVDWILKIRRLTQLTFGHQVNLSYEDFLLILKSCPHLKSLVTPYQVLCSITNRWKDNLICDILSRKIRSLKLTSSDCLTVNHKNYIKVDELLNIIRVFSRHCEHLSIAVYSRNIVVGLILRCMNQLRSLKVYVQEHGHNMHISKQWLTDQNSDFHNLDYCLVSNGHEYSFWFTRRYL</sequence>
<dbReference type="PANTHER" id="PTHR23282:SF101">
    <property type="entry name" value="MAM DOMAIN-CONTAINING PROTEIN"/>
    <property type="match status" value="1"/>
</dbReference>
<dbReference type="InterPro" id="IPR051560">
    <property type="entry name" value="MAM_domain-containing"/>
</dbReference>
<feature type="chain" id="PRO_5032732652" description="MAM domain-containing protein" evidence="3">
    <location>
        <begin position="19"/>
        <end position="1169"/>
    </location>
</feature>
<dbReference type="InterPro" id="IPR013320">
    <property type="entry name" value="ConA-like_dom_sf"/>
</dbReference>
<evidence type="ECO:0000256" key="3">
    <source>
        <dbReference type="SAM" id="SignalP"/>
    </source>
</evidence>
<dbReference type="Proteomes" id="UP000663828">
    <property type="component" value="Unassembled WGS sequence"/>
</dbReference>
<comment type="caution">
    <text evidence="5">The sequence shown here is derived from an EMBL/GenBank/DDBJ whole genome shotgun (WGS) entry which is preliminary data.</text>
</comment>
<accession>A0A815UCQ9</accession>